<dbReference type="Proteomes" id="UP000006039">
    <property type="component" value="Unassembled WGS sequence"/>
</dbReference>
<dbReference type="PANTHER" id="PTHR34365">
    <property type="entry name" value="ENOLASE (DUF1399)"/>
    <property type="match status" value="1"/>
</dbReference>
<evidence type="ECO:0000313" key="2">
    <source>
        <dbReference type="EMBL" id="EJT78231.1"/>
    </source>
</evidence>
<proteinExistence type="predicted"/>
<feature type="compositionally biased region" description="Pro residues" evidence="1">
    <location>
        <begin position="10"/>
        <end position="20"/>
    </location>
</feature>
<dbReference type="GeneID" id="20343791"/>
<reference evidence="3" key="4">
    <citation type="journal article" date="2015" name="G3 (Bethesda)">
        <title>Genome sequences of three phytopathogenic species of the Magnaporthaceae family of fungi.</title>
        <authorList>
            <person name="Okagaki L.H."/>
            <person name="Nunes C.C."/>
            <person name="Sailsbery J."/>
            <person name="Clay B."/>
            <person name="Brown D."/>
            <person name="John T."/>
            <person name="Oh Y."/>
            <person name="Young N."/>
            <person name="Fitzgerald M."/>
            <person name="Haas B.J."/>
            <person name="Zeng Q."/>
            <person name="Young S."/>
            <person name="Adiconis X."/>
            <person name="Fan L."/>
            <person name="Levin J.Z."/>
            <person name="Mitchell T.K."/>
            <person name="Okubara P.A."/>
            <person name="Farman M.L."/>
            <person name="Kohn L.M."/>
            <person name="Birren B."/>
            <person name="Ma L.-J."/>
            <person name="Dean R.A."/>
        </authorList>
    </citation>
    <scope>NUCLEOTIDE SEQUENCE</scope>
    <source>
        <strain evidence="3">R3-111a-1</strain>
    </source>
</reference>
<dbReference type="EnsemblFungi" id="EJT78231">
    <property type="protein sequence ID" value="EJT78231"/>
    <property type="gene ID" value="GGTG_03333"/>
</dbReference>
<evidence type="ECO:0000313" key="4">
    <source>
        <dbReference type="Proteomes" id="UP000006039"/>
    </source>
</evidence>
<dbReference type="RefSeq" id="XP_009219376.1">
    <property type="nucleotide sequence ID" value="XM_009221112.1"/>
</dbReference>
<gene>
    <name evidence="3" type="primary">20343791</name>
    <name evidence="2" type="ORF">GGTG_03333</name>
</gene>
<feature type="region of interest" description="Disordered" evidence="1">
    <location>
        <begin position="1"/>
        <end position="20"/>
    </location>
</feature>
<name>J3NPX5_GAET3</name>
<dbReference type="EMBL" id="GL385396">
    <property type="protein sequence ID" value="EJT78231.1"/>
    <property type="molecule type" value="Genomic_DNA"/>
</dbReference>
<reference evidence="2" key="2">
    <citation type="submission" date="2010-07" db="EMBL/GenBank/DDBJ databases">
        <authorList>
            <consortium name="The Broad Institute Genome Sequencing Platform"/>
            <consortium name="Broad Institute Genome Sequencing Center for Infectious Disease"/>
            <person name="Ma L.-J."/>
            <person name="Dead R."/>
            <person name="Young S."/>
            <person name="Zeng Q."/>
            <person name="Koehrsen M."/>
            <person name="Alvarado L."/>
            <person name="Berlin A."/>
            <person name="Chapman S.B."/>
            <person name="Chen Z."/>
            <person name="Freedman E."/>
            <person name="Gellesch M."/>
            <person name="Goldberg J."/>
            <person name="Griggs A."/>
            <person name="Gujja S."/>
            <person name="Heilman E.R."/>
            <person name="Heiman D."/>
            <person name="Hepburn T."/>
            <person name="Howarth C."/>
            <person name="Jen D."/>
            <person name="Larson L."/>
            <person name="Mehta T."/>
            <person name="Neiman D."/>
            <person name="Pearson M."/>
            <person name="Roberts A."/>
            <person name="Saif S."/>
            <person name="Shea T."/>
            <person name="Shenoy N."/>
            <person name="Sisk P."/>
            <person name="Stolte C."/>
            <person name="Sykes S."/>
            <person name="Walk T."/>
            <person name="White J."/>
            <person name="Yandava C."/>
            <person name="Haas B."/>
            <person name="Nusbaum C."/>
            <person name="Birren B."/>
        </authorList>
    </citation>
    <scope>NUCLEOTIDE SEQUENCE</scope>
    <source>
        <strain evidence="2">R3-111a-1</strain>
    </source>
</reference>
<dbReference type="OrthoDB" id="2684236at2759"/>
<reference evidence="4" key="1">
    <citation type="submission" date="2010-07" db="EMBL/GenBank/DDBJ databases">
        <title>The genome sequence of Gaeumannomyces graminis var. tritici strain R3-111a-1.</title>
        <authorList>
            <consortium name="The Broad Institute Genome Sequencing Platform"/>
            <person name="Ma L.-J."/>
            <person name="Dead R."/>
            <person name="Young S."/>
            <person name="Zeng Q."/>
            <person name="Koehrsen M."/>
            <person name="Alvarado L."/>
            <person name="Berlin A."/>
            <person name="Chapman S.B."/>
            <person name="Chen Z."/>
            <person name="Freedman E."/>
            <person name="Gellesch M."/>
            <person name="Goldberg J."/>
            <person name="Griggs A."/>
            <person name="Gujja S."/>
            <person name="Heilman E.R."/>
            <person name="Heiman D."/>
            <person name="Hepburn T."/>
            <person name="Howarth C."/>
            <person name="Jen D."/>
            <person name="Larson L."/>
            <person name="Mehta T."/>
            <person name="Neiman D."/>
            <person name="Pearson M."/>
            <person name="Roberts A."/>
            <person name="Saif S."/>
            <person name="Shea T."/>
            <person name="Shenoy N."/>
            <person name="Sisk P."/>
            <person name="Stolte C."/>
            <person name="Sykes S."/>
            <person name="Walk T."/>
            <person name="White J."/>
            <person name="Yandava C."/>
            <person name="Haas B."/>
            <person name="Nusbaum C."/>
            <person name="Birren B."/>
        </authorList>
    </citation>
    <scope>NUCLEOTIDE SEQUENCE [LARGE SCALE GENOMIC DNA]</scope>
    <source>
        <strain evidence="4">R3-111a-1</strain>
    </source>
</reference>
<protein>
    <recommendedName>
        <fullName evidence="5">Alpha-ketoglutarate-dependent sulfonate dioxygenase</fullName>
    </recommendedName>
</protein>
<sequence length="756" mass="82077">MDIKREQTFPNPPPPDTPPPAYTDGIDINAAFATLNLSGGPRDPIADTCLAHLKLLAAFHALREEVGYTDGLWGICDDPACHEAAAAAAPGGRGGPAAELLLSKSREKRWAVFVARAADRYEAWWAAAMQSAEPLAEEHMWEPLSALYEGFPSAAARAARRWSALELPPLDVLMVWHAHMLNPRAFLEDMMRCGARDYWAAGMPWDLVSAAINPDFGYSVSDDAKARWTSLTGRQWNNVHDSMIKELPCPACSESAQLKWSTCGFSEDGKPRHITDAAQLIGSGYGDGQFSHTCHGCGITINKELLSAAKFVRDTKALLAKSRPLPGTILDPDTGGPKLEPPTADAPRTYPNRLVKKGARADILDLIRPGGAGDGTPPTMDDVRAALERTMADPARHQEATGQRRAPWASRPFVRRAMRAYWHNFSPFALDLVGAVTRQSIFTAKMAQLDWLRSPAARETMERLVKKYGRFFAIMAQFPHRVAVPTLDVDLAWHTHQLSPSAYYAYSVRTTKKFVDHDDKIDESKLSTAFSWTSGIYQWKYNEVYSECTCWYCESVRTSHVSGVGKLLGISKNDQISEKFHTSGRAKLCPPDNSAHISAHNAVRTVAADERGRRLLEHARARHDRMLETSYAKAKKRAEQKGRKLPPQQEYYAHWGYAYFMYSPYVYPVYYSPEVYCGWDHSTVHTGQGEYGNCCQGSCGTTTGGGCATAGSACGSDIGSGGFDGGGVGGGGGGGCGSSSAACGGGGGGCGGGSSS</sequence>
<evidence type="ECO:0000313" key="3">
    <source>
        <dbReference type="EnsemblFungi" id="EJT78231"/>
    </source>
</evidence>
<organism evidence="2">
    <name type="scientific">Gaeumannomyces tritici (strain R3-111a-1)</name>
    <name type="common">Wheat and barley take-all root rot fungus</name>
    <name type="synonym">Gaeumannomyces graminis var. tritici</name>
    <dbReference type="NCBI Taxonomy" id="644352"/>
    <lineage>
        <taxon>Eukaryota</taxon>
        <taxon>Fungi</taxon>
        <taxon>Dikarya</taxon>
        <taxon>Ascomycota</taxon>
        <taxon>Pezizomycotina</taxon>
        <taxon>Sordariomycetes</taxon>
        <taxon>Sordariomycetidae</taxon>
        <taxon>Magnaporthales</taxon>
        <taxon>Magnaporthaceae</taxon>
        <taxon>Gaeumannomyces</taxon>
    </lineage>
</organism>
<evidence type="ECO:0000256" key="1">
    <source>
        <dbReference type="SAM" id="MobiDB-lite"/>
    </source>
</evidence>
<reference evidence="3" key="5">
    <citation type="submission" date="2018-04" db="UniProtKB">
        <authorList>
            <consortium name="EnsemblFungi"/>
        </authorList>
    </citation>
    <scope>IDENTIFICATION</scope>
    <source>
        <strain evidence="3">R3-111a-1</strain>
    </source>
</reference>
<keyword evidence="4" id="KW-1185">Reference proteome</keyword>
<evidence type="ECO:0008006" key="5">
    <source>
        <dbReference type="Google" id="ProtNLM"/>
    </source>
</evidence>
<dbReference type="PANTHER" id="PTHR34365:SF7">
    <property type="entry name" value="GLYCINE-RICH DOMAIN-CONTAINING PROTEIN 1"/>
    <property type="match status" value="1"/>
</dbReference>
<dbReference type="eggNOG" id="ENOG502RYJ5">
    <property type="taxonomic scope" value="Eukaryota"/>
</dbReference>
<dbReference type="STRING" id="644352.J3NPX5"/>
<dbReference type="AlphaFoldDB" id="J3NPX5"/>
<feature type="region of interest" description="Disordered" evidence="1">
    <location>
        <begin position="327"/>
        <end position="350"/>
    </location>
</feature>
<reference evidence="2" key="3">
    <citation type="submission" date="2010-09" db="EMBL/GenBank/DDBJ databases">
        <title>Annotation of Gaeumannomyces graminis var. tritici R3-111a-1.</title>
        <authorList>
            <consortium name="The Broad Institute Genome Sequencing Platform"/>
            <person name="Ma L.-J."/>
            <person name="Dead R."/>
            <person name="Young S.K."/>
            <person name="Zeng Q."/>
            <person name="Gargeya S."/>
            <person name="Fitzgerald M."/>
            <person name="Haas B."/>
            <person name="Abouelleil A."/>
            <person name="Alvarado L."/>
            <person name="Arachchi H.M."/>
            <person name="Berlin A."/>
            <person name="Brown A."/>
            <person name="Chapman S.B."/>
            <person name="Chen Z."/>
            <person name="Dunbar C."/>
            <person name="Freedman E."/>
            <person name="Gearin G."/>
            <person name="Gellesch M."/>
            <person name="Goldberg J."/>
            <person name="Griggs A."/>
            <person name="Gujja S."/>
            <person name="Heiman D."/>
            <person name="Howarth C."/>
            <person name="Larson L."/>
            <person name="Lui A."/>
            <person name="MacDonald P.J.P."/>
            <person name="Mehta T."/>
            <person name="Montmayeur A."/>
            <person name="Murphy C."/>
            <person name="Neiman D."/>
            <person name="Pearson M."/>
            <person name="Priest M."/>
            <person name="Roberts A."/>
            <person name="Saif S."/>
            <person name="Shea T."/>
            <person name="Shenoy N."/>
            <person name="Sisk P."/>
            <person name="Stolte C."/>
            <person name="Sykes S."/>
            <person name="Yandava C."/>
            <person name="Wortman J."/>
            <person name="Nusbaum C."/>
            <person name="Birren B."/>
        </authorList>
    </citation>
    <scope>NUCLEOTIDE SEQUENCE</scope>
    <source>
        <strain evidence="2">R3-111a-1</strain>
    </source>
</reference>
<accession>J3NPX5</accession>
<dbReference type="InterPro" id="IPR009836">
    <property type="entry name" value="GRDP-like"/>
</dbReference>
<dbReference type="HOGENOM" id="CLU_010103_3_1_1"/>
<dbReference type="Pfam" id="PF07173">
    <property type="entry name" value="GRDP-like"/>
    <property type="match status" value="1"/>
</dbReference>
<dbReference type="VEuPathDB" id="FungiDB:GGTG_03333"/>